<feature type="signal peptide" evidence="1">
    <location>
        <begin position="1"/>
        <end position="27"/>
    </location>
</feature>
<name>A0ABR3KX02_TRISP</name>
<proteinExistence type="predicted"/>
<organism evidence="2 3">
    <name type="scientific">Trichinella spiralis</name>
    <name type="common">Trichina worm</name>
    <dbReference type="NCBI Taxonomy" id="6334"/>
    <lineage>
        <taxon>Eukaryota</taxon>
        <taxon>Metazoa</taxon>
        <taxon>Ecdysozoa</taxon>
        <taxon>Nematoda</taxon>
        <taxon>Enoplea</taxon>
        <taxon>Dorylaimia</taxon>
        <taxon>Trichinellida</taxon>
        <taxon>Trichinellidae</taxon>
        <taxon>Trichinella</taxon>
    </lineage>
</organism>
<accession>A0ABR3KX02</accession>
<sequence>MIRWCNLQKRQMLKSSIFCLVVAAVPGSTPSAYEVKKLSRVTLSPFSPFTMSRTTRIPWYFARVPLDGLPVIQSLINCNVFGRIIHLRCCIAFNADKAAEEDRS</sequence>
<keyword evidence="1" id="KW-0732">Signal</keyword>
<reference evidence="2 3" key="1">
    <citation type="submission" date="2024-07" db="EMBL/GenBank/DDBJ databases">
        <title>Enhanced genomic and transcriptomic resources for Trichinella pseudospiralis and T. spiralis underpin the discovery of pronounced molecular differences between stages and species.</title>
        <authorList>
            <person name="Pasi K.K."/>
            <person name="La Rosa G."/>
            <person name="Gomez-Morales M.A."/>
            <person name="Tosini F."/>
            <person name="Sumanam S."/>
            <person name="Young N.D."/>
            <person name="Chang B.C."/>
            <person name="Robin G.B."/>
        </authorList>
    </citation>
    <scope>NUCLEOTIDE SEQUENCE [LARGE SCALE GENOMIC DNA]</scope>
    <source>
        <strain evidence="2">ISS534</strain>
    </source>
</reference>
<evidence type="ECO:0008006" key="4">
    <source>
        <dbReference type="Google" id="ProtNLM"/>
    </source>
</evidence>
<protein>
    <recommendedName>
        <fullName evidence="4">Secreted protein</fullName>
    </recommendedName>
</protein>
<dbReference type="EMBL" id="JBEUSY010000113">
    <property type="protein sequence ID" value="KAL1245117.1"/>
    <property type="molecule type" value="Genomic_DNA"/>
</dbReference>
<feature type="chain" id="PRO_5046502855" description="Secreted protein" evidence="1">
    <location>
        <begin position="28"/>
        <end position="104"/>
    </location>
</feature>
<gene>
    <name evidence="2" type="ORF">TSPI_01625</name>
</gene>
<evidence type="ECO:0000313" key="2">
    <source>
        <dbReference type="EMBL" id="KAL1245117.1"/>
    </source>
</evidence>
<evidence type="ECO:0000313" key="3">
    <source>
        <dbReference type="Proteomes" id="UP001558632"/>
    </source>
</evidence>
<evidence type="ECO:0000256" key="1">
    <source>
        <dbReference type="SAM" id="SignalP"/>
    </source>
</evidence>
<dbReference type="Proteomes" id="UP001558632">
    <property type="component" value="Unassembled WGS sequence"/>
</dbReference>
<keyword evidence="3" id="KW-1185">Reference proteome</keyword>
<comment type="caution">
    <text evidence="2">The sequence shown here is derived from an EMBL/GenBank/DDBJ whole genome shotgun (WGS) entry which is preliminary data.</text>
</comment>